<dbReference type="Proteomes" id="UP000193144">
    <property type="component" value="Unassembled WGS sequence"/>
</dbReference>
<reference evidence="2 3" key="1">
    <citation type="submission" date="2016-07" db="EMBL/GenBank/DDBJ databases">
        <title>Pervasive Adenine N6-methylation of Active Genes in Fungi.</title>
        <authorList>
            <consortium name="DOE Joint Genome Institute"/>
            <person name="Mondo S.J."/>
            <person name="Dannebaum R.O."/>
            <person name="Kuo R.C."/>
            <person name="Labutti K."/>
            <person name="Haridas S."/>
            <person name="Kuo A."/>
            <person name="Salamov A."/>
            <person name="Ahrendt S.R."/>
            <person name="Lipzen A."/>
            <person name="Sullivan W."/>
            <person name="Andreopoulos W.B."/>
            <person name="Clum A."/>
            <person name="Lindquist E."/>
            <person name="Daum C."/>
            <person name="Ramamoorthy G.K."/>
            <person name="Gryganskyi A."/>
            <person name="Culley D."/>
            <person name="Magnuson J.K."/>
            <person name="James T.Y."/>
            <person name="O'Malley M.A."/>
            <person name="Stajich J.E."/>
            <person name="Spatafora J.W."/>
            <person name="Visel A."/>
            <person name="Grigoriev I.V."/>
        </authorList>
    </citation>
    <scope>NUCLEOTIDE SEQUENCE [LARGE SCALE GENOMIC DNA]</scope>
    <source>
        <strain evidence="2 3">CBS 115471</strain>
    </source>
</reference>
<evidence type="ECO:0000256" key="1">
    <source>
        <dbReference type="SAM" id="MobiDB-lite"/>
    </source>
</evidence>
<dbReference type="EMBL" id="MCFA01000026">
    <property type="protein sequence ID" value="ORY15323.1"/>
    <property type="molecule type" value="Genomic_DNA"/>
</dbReference>
<gene>
    <name evidence="2" type="ORF">BCR34DRAFT_183922</name>
</gene>
<dbReference type="AlphaFoldDB" id="A0A1Y1ZYI3"/>
<proteinExistence type="predicted"/>
<evidence type="ECO:0000313" key="2">
    <source>
        <dbReference type="EMBL" id="ORY15323.1"/>
    </source>
</evidence>
<protein>
    <submittedName>
        <fullName evidence="2">Uncharacterized protein</fullName>
    </submittedName>
</protein>
<feature type="region of interest" description="Disordered" evidence="1">
    <location>
        <begin position="110"/>
        <end position="129"/>
    </location>
</feature>
<organism evidence="2 3">
    <name type="scientific">Clohesyomyces aquaticus</name>
    <dbReference type="NCBI Taxonomy" id="1231657"/>
    <lineage>
        <taxon>Eukaryota</taxon>
        <taxon>Fungi</taxon>
        <taxon>Dikarya</taxon>
        <taxon>Ascomycota</taxon>
        <taxon>Pezizomycotina</taxon>
        <taxon>Dothideomycetes</taxon>
        <taxon>Pleosporomycetidae</taxon>
        <taxon>Pleosporales</taxon>
        <taxon>Lindgomycetaceae</taxon>
        <taxon>Clohesyomyces</taxon>
    </lineage>
</organism>
<comment type="caution">
    <text evidence="2">The sequence shown here is derived from an EMBL/GenBank/DDBJ whole genome shotgun (WGS) entry which is preliminary data.</text>
</comment>
<accession>A0A1Y1ZYI3</accession>
<name>A0A1Y1ZYI3_9PLEO</name>
<evidence type="ECO:0000313" key="3">
    <source>
        <dbReference type="Proteomes" id="UP000193144"/>
    </source>
</evidence>
<sequence length="154" mass="16589">MLATNNIGLAVCDTGCGAGEEDSRLGVPVVGAAPGEGYGKAVGKAIGNKNVRQERGLRTRKIRCKSGTSCELVWAVQSQRWVWCEVESRESDLELMQSMMLVGSYQSPSTALAPGASANPTHSHDPRPAYPLVLLRDQHSLVSWNQLTVPKSVR</sequence>
<keyword evidence="3" id="KW-1185">Reference proteome</keyword>